<dbReference type="AlphaFoldDB" id="A0A4Y6V9K0"/>
<evidence type="ECO:0000313" key="3">
    <source>
        <dbReference type="Proteomes" id="UP000317214"/>
    </source>
</evidence>
<dbReference type="SUPFAM" id="SSF53474">
    <property type="entry name" value="alpha/beta-Hydrolases"/>
    <property type="match status" value="1"/>
</dbReference>
<reference evidence="2 3" key="1">
    <citation type="submission" date="2018-09" db="EMBL/GenBank/DDBJ databases">
        <title>The complete genome sequence of Neokomagataea tanensis NBRC 106556(T).</title>
        <authorList>
            <person name="Chua K.-O."/>
            <person name="See-Too W.-S."/>
            <person name="Hong K.-W."/>
            <person name="Yin W.-F."/>
            <person name="Chan K.-G."/>
        </authorList>
    </citation>
    <scope>NUCLEOTIDE SEQUENCE [LARGE SCALE GENOMIC DNA]</scope>
    <source>
        <strain evidence="3">AH13 \ NBRC 106556</strain>
    </source>
</reference>
<organism evidence="2 3">
    <name type="scientific">Neokomagataea tanensis</name>
    <dbReference type="NCBI Taxonomy" id="661191"/>
    <lineage>
        <taxon>Bacteria</taxon>
        <taxon>Pseudomonadati</taxon>
        <taxon>Pseudomonadota</taxon>
        <taxon>Alphaproteobacteria</taxon>
        <taxon>Acetobacterales</taxon>
        <taxon>Acetobacteraceae</taxon>
        <taxon>Neokomagataea</taxon>
    </lineage>
</organism>
<sequence>MIVLEGRELVLHHHEGETSYCVLTFTARDQVHLAQTTFFGESVFKKHNISAIGLTTKIDNWFINDEMDHFISKIKELSSKYEKIIAIGPSMGAYPAIKYSKFLNIHRILALAPKWTIDPNLIEAQDPAIKDHLLSGNMIDIFHRVYDDTKKGQCIEADDANGNVIICYDPYSNLDKYNVIKLKSLFSFHEVLFPHCGHIVLDQLYGSENLKNIVHSMSHDEMEVTCSVITKVRRNHKNRIIKSFEVGNERHPYYCFLMLKKFIQKKKSGYKDIISRQYIFSILMDRLIRKNLSSTSTVVELFFRNHWISSVAESKILPVSTEYKKDLFSIMDFHGARIEYSFIDEIITGNNYFFGSRDFCSKVYAKKIGDIIALVTYWDGQIFYLYFNNGKILLTNFSDRNDLLTLSLADKEQSTDESHVNHLVNNIYRIKTPHGYAMSSPGGGMIFHSQFELTWESFSLHPCIDQEAAITSFASEKADNHNNKIQKHSNENKEKKSGFLSRFIR</sequence>
<feature type="compositionally biased region" description="Basic and acidic residues" evidence="1">
    <location>
        <begin position="481"/>
        <end position="497"/>
    </location>
</feature>
<evidence type="ECO:0008006" key="4">
    <source>
        <dbReference type="Google" id="ProtNLM"/>
    </source>
</evidence>
<gene>
    <name evidence="2" type="ORF">D5366_08670</name>
</gene>
<name>A0A4Y6V9K0_9PROT</name>
<feature type="region of interest" description="Disordered" evidence="1">
    <location>
        <begin position="481"/>
        <end position="505"/>
    </location>
</feature>
<evidence type="ECO:0000256" key="1">
    <source>
        <dbReference type="SAM" id="MobiDB-lite"/>
    </source>
</evidence>
<dbReference type="EMBL" id="CP032485">
    <property type="protein sequence ID" value="QDH25271.1"/>
    <property type="molecule type" value="Genomic_DNA"/>
</dbReference>
<protein>
    <recommendedName>
        <fullName evidence="4">Alpha/beta hydrolase</fullName>
    </recommendedName>
</protein>
<dbReference type="KEGG" id="ntn:D5366_08670"/>
<evidence type="ECO:0000313" key="2">
    <source>
        <dbReference type="EMBL" id="QDH25271.1"/>
    </source>
</evidence>
<proteinExistence type="predicted"/>
<keyword evidence="3" id="KW-1185">Reference proteome</keyword>
<dbReference type="OrthoDB" id="7247356at2"/>
<dbReference type="Proteomes" id="UP000317214">
    <property type="component" value="Chromosome"/>
</dbReference>
<dbReference type="RefSeq" id="WP_141493122.1">
    <property type="nucleotide sequence ID" value="NZ_CP032485.1"/>
</dbReference>
<accession>A0A4Y6V9K0</accession>
<dbReference type="InterPro" id="IPR029058">
    <property type="entry name" value="AB_hydrolase_fold"/>
</dbReference>